<keyword evidence="1" id="KW-0732">Signal</keyword>
<dbReference type="AlphaFoldDB" id="A0A6P7GIW8"/>
<dbReference type="Gene3D" id="4.10.410.10">
    <property type="entry name" value="Pancreatic trypsin inhibitor Kunitz domain"/>
    <property type="match status" value="1"/>
</dbReference>
<evidence type="ECO:0000313" key="2">
    <source>
        <dbReference type="EnsemblMetazoa" id="XP_050507314.1"/>
    </source>
</evidence>
<proteinExistence type="predicted"/>
<evidence type="ECO:0000256" key="1">
    <source>
        <dbReference type="SAM" id="SignalP"/>
    </source>
</evidence>
<accession>A0A6P7GIW8</accession>
<dbReference type="Proteomes" id="UP001652700">
    <property type="component" value="Unplaced"/>
</dbReference>
<name>A0A6P7GIW8_DIAVI</name>
<dbReference type="EnsemblMetazoa" id="XM_050651357.1">
    <property type="protein sequence ID" value="XP_050507314.1"/>
    <property type="gene ID" value="LOC126884972"/>
</dbReference>
<evidence type="ECO:0000313" key="4">
    <source>
        <dbReference type="RefSeq" id="XP_028149861.1"/>
    </source>
</evidence>
<organism evidence="4">
    <name type="scientific">Diabrotica virgifera virgifera</name>
    <name type="common">western corn rootworm</name>
    <dbReference type="NCBI Taxonomy" id="50390"/>
    <lineage>
        <taxon>Eukaryota</taxon>
        <taxon>Metazoa</taxon>
        <taxon>Ecdysozoa</taxon>
        <taxon>Arthropoda</taxon>
        <taxon>Hexapoda</taxon>
        <taxon>Insecta</taxon>
        <taxon>Pterygota</taxon>
        <taxon>Neoptera</taxon>
        <taxon>Endopterygota</taxon>
        <taxon>Coleoptera</taxon>
        <taxon>Polyphaga</taxon>
        <taxon>Cucujiformia</taxon>
        <taxon>Chrysomeloidea</taxon>
        <taxon>Chrysomelidae</taxon>
        <taxon>Galerucinae</taxon>
        <taxon>Diabroticina</taxon>
        <taxon>Diabroticites</taxon>
        <taxon>Diabrotica</taxon>
    </lineage>
</organism>
<reference evidence="2" key="2">
    <citation type="submission" date="2025-05" db="UniProtKB">
        <authorList>
            <consortium name="EnsemblMetazoa"/>
        </authorList>
    </citation>
    <scope>IDENTIFICATION</scope>
</reference>
<dbReference type="InParanoid" id="A0A6P7GIW8"/>
<evidence type="ECO:0000313" key="3">
    <source>
        <dbReference type="Proteomes" id="UP001652700"/>
    </source>
</evidence>
<dbReference type="RefSeq" id="XP_028149861.1">
    <property type="nucleotide sequence ID" value="XM_028294060.1"/>
</dbReference>
<reference evidence="4" key="1">
    <citation type="submission" date="2025-04" db="UniProtKB">
        <authorList>
            <consortium name="RefSeq"/>
        </authorList>
    </citation>
    <scope>IDENTIFICATION</scope>
</reference>
<dbReference type="SUPFAM" id="SSF57362">
    <property type="entry name" value="BPTI-like"/>
    <property type="match status" value="1"/>
</dbReference>
<keyword evidence="3" id="KW-1185">Reference proteome</keyword>
<gene>
    <name evidence="4" type="primary">LOC114343255</name>
</gene>
<feature type="signal peptide" evidence="1">
    <location>
        <begin position="1"/>
        <end position="15"/>
    </location>
</feature>
<dbReference type="GO" id="GO:0004867">
    <property type="term" value="F:serine-type endopeptidase inhibitor activity"/>
    <property type="evidence" value="ECO:0007669"/>
    <property type="project" value="InterPro"/>
</dbReference>
<protein>
    <submittedName>
        <fullName evidence="4">Uncharacterized protein LOC114343255</fullName>
    </submittedName>
</protein>
<dbReference type="InterPro" id="IPR036880">
    <property type="entry name" value="Kunitz_BPTI_sf"/>
</dbReference>
<sequence>MKFIVLLFLVAAVNARFGSQDDLAVLASVDRPNRPFRLSDCLLHADSDPCSGNGRDTYPVWKWDIFLRSCVRASARSSCTPTHNNFPTHEACSKLAGIICRKLRSLFY</sequence>
<feature type="chain" id="PRO_5027650403" evidence="1">
    <location>
        <begin position="16"/>
        <end position="108"/>
    </location>
</feature>